<comment type="similarity">
    <text evidence="1">Belongs to the sel-1 family.</text>
</comment>
<dbReference type="Proteomes" id="UP000179807">
    <property type="component" value="Unassembled WGS sequence"/>
</dbReference>
<gene>
    <name evidence="2" type="ORF">TRFO_31866</name>
</gene>
<sequence>MNKNEPNCLLEMGIRYMKGYGVKIDFTLAFECFAKSFLDGNPIGHIYYAIVAKMTKIPHYEQIYKYNFYKAKLYGLSLAYVEEAKCELGLYKNIPKGSTQVAEQLLQIAIDAGDEYAMYIKGRYFHDDNLIDLLISRGYGKAIYFRAQKDLEMGLIDKAIPQLEAATNYNLYKACYYLGVMYLIRGKINEAHTMLFKATFLGISSMIVRYGLELLPGTGKLPSNANEAFKYFQWAHNLNNIDGTFHLAECYRNGIGCNKNLDQAIRLYEIGCSREIKHFFEPCAQCYGQLKGMKNWMKMKKYESIAKKIEANKYKKQEISSGPIYHIDSGSPYNPNKAFQNAMEYKMKDLKKYCSSLETAFNLGLFSAIKETILHLLSGLYITQNIPLAHRLLYQLMDMKWGTAYKLMGDISAAGHGVPWSYKKAYHYYKKAAIYGSKSGMYKLGIALVQGIGCSIDLDRGYKYIDKSGCKYAHHYLMYYTNYQPQIAKSTINCLDSNISIAQSYGGHALSDVLLAAKKDLRYGIIFYHQYSWRNERSQLSSMSMIGLRRVADSGSSNAMYQYGFAHYAMKHNIKAIKYLVGPAEEDNWSACHYLGKIFITEGTRNPELAKKYLSLSAINTKNVEDMWDLATKLTSGNECVKWLEMAAEYDSSKRWDVAITLGKGVELREVKPSPELAKKWFLRCDDLDYEKYYSLGSFFYHGDLVNQDKKLAREFYKKAADKGRRPNEKATKNYIEMCRAGEGGSEFTPWEYVKQVADSNDPDHDYYSFMYGAYCFEKGEFYFQDAIHYFERSGTEDGIENAKKLRNYLAEKRRAEEARRRAQEAANKKDDGLIGAALLVGGLCLLVGAPPVF</sequence>
<protein>
    <recommendedName>
        <fullName evidence="4">HCP-like protein</fullName>
    </recommendedName>
</protein>
<organism evidence="2 3">
    <name type="scientific">Tritrichomonas foetus</name>
    <dbReference type="NCBI Taxonomy" id="1144522"/>
    <lineage>
        <taxon>Eukaryota</taxon>
        <taxon>Metamonada</taxon>
        <taxon>Parabasalia</taxon>
        <taxon>Tritrichomonadida</taxon>
        <taxon>Tritrichomonadidae</taxon>
        <taxon>Tritrichomonas</taxon>
    </lineage>
</organism>
<comment type="caution">
    <text evidence="2">The sequence shown here is derived from an EMBL/GenBank/DDBJ whole genome shotgun (WGS) entry which is preliminary data.</text>
</comment>
<dbReference type="Pfam" id="PF08238">
    <property type="entry name" value="Sel1"/>
    <property type="match status" value="10"/>
</dbReference>
<dbReference type="InterPro" id="IPR006597">
    <property type="entry name" value="Sel1-like"/>
</dbReference>
<dbReference type="InterPro" id="IPR050767">
    <property type="entry name" value="Sel1_AlgK"/>
</dbReference>
<keyword evidence="3" id="KW-1185">Reference proteome</keyword>
<dbReference type="PANTHER" id="PTHR11102:SF160">
    <property type="entry name" value="ERAD-ASSOCIATED E3 UBIQUITIN-PROTEIN LIGASE COMPONENT HRD3"/>
    <property type="match status" value="1"/>
</dbReference>
<reference evidence="2" key="1">
    <citation type="submission" date="2016-10" db="EMBL/GenBank/DDBJ databases">
        <authorList>
            <person name="Benchimol M."/>
            <person name="Almeida L.G."/>
            <person name="Vasconcelos A.T."/>
            <person name="Perreira-Neves A."/>
            <person name="Rosa I.A."/>
            <person name="Tasca T."/>
            <person name="Bogo M.R."/>
            <person name="de Souza W."/>
        </authorList>
    </citation>
    <scope>NUCLEOTIDE SEQUENCE [LARGE SCALE GENOMIC DNA]</scope>
    <source>
        <strain evidence="2">K</strain>
    </source>
</reference>
<dbReference type="GeneID" id="94842882"/>
<dbReference type="EMBL" id="MLAK01000916">
    <property type="protein sequence ID" value="OHT01323.1"/>
    <property type="molecule type" value="Genomic_DNA"/>
</dbReference>
<dbReference type="Gene3D" id="1.25.40.10">
    <property type="entry name" value="Tetratricopeptide repeat domain"/>
    <property type="match status" value="4"/>
</dbReference>
<dbReference type="VEuPathDB" id="TrichDB:TRFO_31866"/>
<accession>A0A1J4JQK6</accession>
<dbReference type="SUPFAM" id="SSF81901">
    <property type="entry name" value="HCP-like"/>
    <property type="match status" value="4"/>
</dbReference>
<evidence type="ECO:0000313" key="3">
    <source>
        <dbReference type="Proteomes" id="UP000179807"/>
    </source>
</evidence>
<evidence type="ECO:0000256" key="1">
    <source>
        <dbReference type="ARBA" id="ARBA00038101"/>
    </source>
</evidence>
<dbReference type="PANTHER" id="PTHR11102">
    <property type="entry name" value="SEL-1-LIKE PROTEIN"/>
    <property type="match status" value="1"/>
</dbReference>
<name>A0A1J4JQK6_9EUKA</name>
<dbReference type="RefSeq" id="XP_068354459.1">
    <property type="nucleotide sequence ID" value="XM_068508178.1"/>
</dbReference>
<dbReference type="InterPro" id="IPR011990">
    <property type="entry name" value="TPR-like_helical_dom_sf"/>
</dbReference>
<evidence type="ECO:0008006" key="4">
    <source>
        <dbReference type="Google" id="ProtNLM"/>
    </source>
</evidence>
<dbReference type="SMART" id="SM00671">
    <property type="entry name" value="SEL1"/>
    <property type="match status" value="7"/>
</dbReference>
<evidence type="ECO:0000313" key="2">
    <source>
        <dbReference type="EMBL" id="OHT01323.1"/>
    </source>
</evidence>
<proteinExistence type="inferred from homology"/>
<dbReference type="AlphaFoldDB" id="A0A1J4JQK6"/>